<organism evidence="2 3">
    <name type="scientific">Mycobacterium tuberculosis</name>
    <dbReference type="NCBI Taxonomy" id="1773"/>
    <lineage>
        <taxon>Bacteria</taxon>
        <taxon>Bacillati</taxon>
        <taxon>Actinomycetota</taxon>
        <taxon>Actinomycetes</taxon>
        <taxon>Mycobacteriales</taxon>
        <taxon>Mycobacteriaceae</taxon>
        <taxon>Mycobacterium</taxon>
        <taxon>Mycobacterium tuberculosis complex</taxon>
    </lineage>
</organism>
<feature type="compositionally biased region" description="Basic and acidic residues" evidence="1">
    <location>
        <begin position="1"/>
        <end position="17"/>
    </location>
</feature>
<dbReference type="AlphaFoldDB" id="A0A916PD66"/>
<reference evidence="3" key="1">
    <citation type="submission" date="2015-03" db="EMBL/GenBank/DDBJ databases">
        <authorList>
            <consortium name="Pathogen Informatics"/>
        </authorList>
    </citation>
    <scope>NUCLEOTIDE SEQUENCE [LARGE SCALE GENOMIC DNA]</scope>
    <source>
        <strain evidence="3">N09902308</strain>
    </source>
</reference>
<evidence type="ECO:0000313" key="2">
    <source>
        <dbReference type="EMBL" id="CPA05476.1"/>
    </source>
</evidence>
<dbReference type="Proteomes" id="UP000039021">
    <property type="component" value="Unassembled WGS sequence"/>
</dbReference>
<comment type="caution">
    <text evidence="2">The sequence shown here is derived from an EMBL/GenBank/DDBJ whole genome shotgun (WGS) entry which is preliminary data.</text>
</comment>
<evidence type="ECO:0000256" key="1">
    <source>
        <dbReference type="SAM" id="MobiDB-lite"/>
    </source>
</evidence>
<proteinExistence type="predicted"/>
<feature type="region of interest" description="Disordered" evidence="1">
    <location>
        <begin position="1"/>
        <end position="40"/>
    </location>
</feature>
<dbReference type="EMBL" id="CSBK01002645">
    <property type="protein sequence ID" value="CPA05476.1"/>
    <property type="molecule type" value="Genomic_DNA"/>
</dbReference>
<protein>
    <submittedName>
        <fullName evidence="2">Uncharacterized protein</fullName>
    </submittedName>
</protein>
<feature type="compositionally biased region" description="Basic and acidic residues" evidence="1">
    <location>
        <begin position="27"/>
        <end position="40"/>
    </location>
</feature>
<sequence length="113" mass="12523">MHIQRTRPDRVTARQRDPGPFAPPDQRSQHTDRGAELPHRSEVGIVLRLVRCGDPGHVTVEFDGGAQTTQYLRHQRHIEDVGTVGDRAGALGQQRRSHELEHAVLGAADGHFA</sequence>
<evidence type="ECO:0000313" key="3">
    <source>
        <dbReference type="Proteomes" id="UP000039021"/>
    </source>
</evidence>
<accession>A0A916PD66</accession>
<name>A0A916PD66_MYCTX</name>
<gene>
    <name evidence="2" type="ORF">ERS007739_04339</name>
</gene>